<keyword evidence="1" id="KW-0732">Signal</keyword>
<gene>
    <name evidence="3" type="ORF">SNE34_11435</name>
</gene>
<name>A0ABU7Z0H0_9GAMM</name>
<evidence type="ECO:0000256" key="1">
    <source>
        <dbReference type="SAM" id="SignalP"/>
    </source>
</evidence>
<evidence type="ECO:0000313" key="4">
    <source>
        <dbReference type="Proteomes" id="UP001355056"/>
    </source>
</evidence>
<dbReference type="InterPro" id="IPR010895">
    <property type="entry name" value="CHRD"/>
</dbReference>
<dbReference type="RefSeq" id="WP_332617284.1">
    <property type="nucleotide sequence ID" value="NZ_JAXGFP010000005.1"/>
</dbReference>
<protein>
    <submittedName>
        <fullName evidence="3">CHRD domain-containing protein</fullName>
    </submittedName>
</protein>
<feature type="signal peptide" evidence="1">
    <location>
        <begin position="1"/>
        <end position="22"/>
    </location>
</feature>
<feature type="domain" description="CHRD" evidence="2">
    <location>
        <begin position="27"/>
        <end position="170"/>
    </location>
</feature>
<reference evidence="3 4" key="1">
    <citation type="journal article" date="2016" name="Int. J. Syst. Evol. Microbiol.">
        <title>Lysobacter erysipheiresistens sp. nov., an antagonist of powdery mildew, isolated from tobacco-cultivated soil.</title>
        <authorList>
            <person name="Xie B."/>
            <person name="Li T."/>
            <person name="Lin X."/>
            <person name="Wang C.J."/>
            <person name="Chen Y.J."/>
            <person name="Liu W.J."/>
            <person name="Zhao Z.W."/>
        </authorList>
    </citation>
    <scope>NUCLEOTIDE SEQUENCE [LARGE SCALE GENOMIC DNA]</scope>
    <source>
        <strain evidence="3 4">RS-LYSO-3</strain>
    </source>
</reference>
<sequence>MKFHRVCLALAVAGGLSIVPLAAATAEEVHIPLRGLQEVPSVSSPAEGLFRARIGPDDDKIAYELKYRHLKGEVLQAHIHFGQRHVNGGISVFLCQSAGAPDPSGLAPTCPASGRVQGLLRANNVIGPAAQGLDAGEIAELIAAIRAGAAYVNVHTSVFPGGEIRGQSRRHAKHGK</sequence>
<evidence type="ECO:0000313" key="3">
    <source>
        <dbReference type="EMBL" id="MEG3184621.1"/>
    </source>
</evidence>
<dbReference type="EMBL" id="JAXGFP010000005">
    <property type="protein sequence ID" value="MEG3184621.1"/>
    <property type="molecule type" value="Genomic_DNA"/>
</dbReference>
<dbReference type="Proteomes" id="UP001355056">
    <property type="component" value="Unassembled WGS sequence"/>
</dbReference>
<evidence type="ECO:0000259" key="2">
    <source>
        <dbReference type="SMART" id="SM00754"/>
    </source>
</evidence>
<comment type="caution">
    <text evidence="3">The sequence shown here is derived from an EMBL/GenBank/DDBJ whole genome shotgun (WGS) entry which is preliminary data.</text>
</comment>
<proteinExistence type="predicted"/>
<organism evidence="3 4">
    <name type="scientific">Novilysobacter erysipheiresistens</name>
    <dbReference type="NCBI Taxonomy" id="1749332"/>
    <lineage>
        <taxon>Bacteria</taxon>
        <taxon>Pseudomonadati</taxon>
        <taxon>Pseudomonadota</taxon>
        <taxon>Gammaproteobacteria</taxon>
        <taxon>Lysobacterales</taxon>
        <taxon>Lysobacteraceae</taxon>
        <taxon>Novilysobacter</taxon>
    </lineage>
</organism>
<dbReference type="SMART" id="SM00754">
    <property type="entry name" value="CHRD"/>
    <property type="match status" value="1"/>
</dbReference>
<accession>A0ABU7Z0H0</accession>
<dbReference type="Pfam" id="PF07452">
    <property type="entry name" value="CHRD"/>
    <property type="match status" value="1"/>
</dbReference>
<keyword evidence="4" id="KW-1185">Reference proteome</keyword>
<feature type="chain" id="PRO_5045098110" evidence="1">
    <location>
        <begin position="23"/>
        <end position="176"/>
    </location>
</feature>